<sequence length="347" mass="37360">MPSTYTVLYLGNVADIDTTEGNIVSENASALVGLEFGDANNPLVDSAATWSAYGQPGPYYNTNSFTDTDQFTINGGPPQTFDATATYYATLTYMDGTTASITAVIAQDTDGNAYLMPEFPENDDQTALEAGIIKSISLDGLESNSYDGLTTTRNPWDLVTCFVSGTLIRAVNGDVPIEALRIGDQVITADHGAQPIRWIGATSVPAVGPLAPVVFAPNAIGNKRRLAVSPQHRMLVQGADVSLCFGEDQALLPAVHLVNGRDITRQTGGTVTYYHLLFDQHELIWSESCLSESFYPGDIALAALAPAAQREVLHLFPKLGCSDQNRYGPLARSQIKPDLWHTLHPHI</sequence>
<gene>
    <name evidence="2" type="ORF">GFB49_00395</name>
</gene>
<dbReference type="Pfam" id="PF13403">
    <property type="entry name" value="Hint_2"/>
    <property type="match status" value="1"/>
</dbReference>
<comment type="caution">
    <text evidence="2">The sequence shown here is derived from an EMBL/GenBank/DDBJ whole genome shotgun (WGS) entry which is preliminary data.</text>
</comment>
<evidence type="ECO:0000259" key="1">
    <source>
        <dbReference type="Pfam" id="PF13403"/>
    </source>
</evidence>
<evidence type="ECO:0000313" key="3">
    <source>
        <dbReference type="Proteomes" id="UP000444174"/>
    </source>
</evidence>
<accession>A0A843YC50</accession>
<organism evidence="2 3">
    <name type="scientific">Tritonibacter litoralis</name>
    <dbReference type="NCBI Taxonomy" id="2662264"/>
    <lineage>
        <taxon>Bacteria</taxon>
        <taxon>Pseudomonadati</taxon>
        <taxon>Pseudomonadota</taxon>
        <taxon>Alphaproteobacteria</taxon>
        <taxon>Rhodobacterales</taxon>
        <taxon>Paracoccaceae</taxon>
        <taxon>Tritonibacter</taxon>
    </lineage>
</organism>
<evidence type="ECO:0000313" key="2">
    <source>
        <dbReference type="EMBL" id="MQQ06903.1"/>
    </source>
</evidence>
<reference evidence="2 3" key="1">
    <citation type="submission" date="2019-10" db="EMBL/GenBank/DDBJ databases">
        <title>Epibacterium sp. nov., isolated from seawater.</title>
        <authorList>
            <person name="Zhang X."/>
            <person name="Li N."/>
        </authorList>
    </citation>
    <scope>NUCLEOTIDE SEQUENCE [LARGE SCALE GENOMIC DNA]</scope>
    <source>
        <strain evidence="2 3">SM1979</strain>
    </source>
</reference>
<keyword evidence="3" id="KW-1185">Reference proteome</keyword>
<dbReference type="SUPFAM" id="SSF51294">
    <property type="entry name" value="Hedgehog/intein (Hint) domain"/>
    <property type="match status" value="1"/>
</dbReference>
<dbReference type="Gene3D" id="2.170.16.10">
    <property type="entry name" value="Hedgehog/Intein (Hint) domain"/>
    <property type="match status" value="1"/>
</dbReference>
<dbReference type="AlphaFoldDB" id="A0A843YC50"/>
<proteinExistence type="predicted"/>
<feature type="domain" description="Hedgehog/Intein (Hint)" evidence="1">
    <location>
        <begin position="160"/>
        <end position="298"/>
    </location>
</feature>
<dbReference type="Proteomes" id="UP000444174">
    <property type="component" value="Unassembled WGS sequence"/>
</dbReference>
<dbReference type="InterPro" id="IPR028992">
    <property type="entry name" value="Hedgehog/Intein_dom"/>
</dbReference>
<dbReference type="InterPro" id="IPR036844">
    <property type="entry name" value="Hint_dom_sf"/>
</dbReference>
<protein>
    <submittedName>
        <fullName evidence="2">Hemolysin</fullName>
    </submittedName>
</protein>
<dbReference type="RefSeq" id="WP_153213834.1">
    <property type="nucleotide sequence ID" value="NZ_WIBF01000001.1"/>
</dbReference>
<dbReference type="EMBL" id="WIBF01000001">
    <property type="protein sequence ID" value="MQQ06903.1"/>
    <property type="molecule type" value="Genomic_DNA"/>
</dbReference>
<name>A0A843YC50_9RHOB</name>